<dbReference type="InterPro" id="IPR003029">
    <property type="entry name" value="S1_domain"/>
</dbReference>
<dbReference type="InterPro" id="IPR022966">
    <property type="entry name" value="RNase_II/R_CS"/>
</dbReference>
<dbReference type="PANTHER" id="PTHR23355:SF9">
    <property type="entry name" value="DIS3-LIKE EXONUCLEASE 2"/>
    <property type="match status" value="1"/>
</dbReference>
<evidence type="ECO:0000259" key="3">
    <source>
        <dbReference type="PROSITE" id="PS50126"/>
    </source>
</evidence>
<reference evidence="4" key="1">
    <citation type="submission" date="2020-07" db="EMBL/GenBank/DDBJ databases">
        <title>Huge and variable diversity of episymbiotic CPR bacteria and DPANN archaea in groundwater ecosystems.</title>
        <authorList>
            <person name="He C.Y."/>
            <person name="Keren R."/>
            <person name="Whittaker M."/>
            <person name="Farag I.F."/>
            <person name="Doudna J."/>
            <person name="Cate J.H.D."/>
            <person name="Banfield J.F."/>
        </authorList>
    </citation>
    <scope>NUCLEOTIDE SEQUENCE</scope>
    <source>
        <strain evidence="4">NC_groundwater_1813_Pr3_B-0.1um_71_17</strain>
    </source>
</reference>
<dbReference type="GO" id="GO:0005829">
    <property type="term" value="C:cytosol"/>
    <property type="evidence" value="ECO:0007669"/>
    <property type="project" value="TreeGrafter"/>
</dbReference>
<dbReference type="PANTHER" id="PTHR23355">
    <property type="entry name" value="RIBONUCLEASE"/>
    <property type="match status" value="1"/>
</dbReference>
<dbReference type="InterPro" id="IPR001900">
    <property type="entry name" value="RNase_II/R"/>
</dbReference>
<dbReference type="Pfam" id="PF00575">
    <property type="entry name" value="S1"/>
    <property type="match status" value="1"/>
</dbReference>
<evidence type="ECO:0000313" key="4">
    <source>
        <dbReference type="EMBL" id="MBI5169321.1"/>
    </source>
</evidence>
<dbReference type="SMART" id="SM00955">
    <property type="entry name" value="RNB"/>
    <property type="match status" value="1"/>
</dbReference>
<evidence type="ECO:0000313" key="5">
    <source>
        <dbReference type="Proteomes" id="UP000696931"/>
    </source>
</evidence>
<dbReference type="SMART" id="SM00316">
    <property type="entry name" value="S1"/>
    <property type="match status" value="1"/>
</dbReference>
<dbReference type="InterPro" id="IPR012340">
    <property type="entry name" value="NA-bd_OB-fold"/>
</dbReference>
<dbReference type="AlphaFoldDB" id="A0A933SB80"/>
<accession>A0A933SB80</accession>
<dbReference type="Pfam" id="PF00773">
    <property type="entry name" value="RNB"/>
    <property type="match status" value="1"/>
</dbReference>
<dbReference type="PROSITE" id="PS01175">
    <property type="entry name" value="RIBONUCLEASE_II"/>
    <property type="match status" value="1"/>
</dbReference>
<evidence type="ECO:0000256" key="2">
    <source>
        <dbReference type="ARBA" id="ARBA00022801"/>
    </source>
</evidence>
<proteinExistence type="predicted"/>
<name>A0A933SB80_UNCEI</name>
<comment type="caution">
    <text evidence="4">The sequence shown here is derived from an EMBL/GenBank/DDBJ whole genome shotgun (WGS) entry which is preliminary data.</text>
</comment>
<dbReference type="GO" id="GO:0004540">
    <property type="term" value="F:RNA nuclease activity"/>
    <property type="evidence" value="ECO:0007669"/>
    <property type="project" value="InterPro"/>
</dbReference>
<feature type="domain" description="S1 motif" evidence="3">
    <location>
        <begin position="422"/>
        <end position="503"/>
    </location>
</feature>
<dbReference type="Proteomes" id="UP000696931">
    <property type="component" value="Unassembled WGS sequence"/>
</dbReference>
<sequence length="520" mass="58388">MLVEVLGADDRPEWDDAIVASQFRLRQHFPQRVLDEADAFGEPGPDDVEGRLDLREHLVFTIDPEDARDHDDALSIRRVGTHRWEVGIHIADVSHYVRPGTALDAEARERGTSCYLPGGVVPMLPERLSADLCSLREGVDRLALSALVLLDDDAVLHEYRFAVTVIRSRAKLSYERVEQALEGGEPLPHAQQQACERLMALARRMRARRFAAGALAIESPEVKARVDEAGRTLAIERRPHLESHELVEEFMLLANRCVGEAGTVRGAGMLWRVHEPPASHKLAELDEMLKVLGLPRLGNAGEPHRALQALLAIPLDGAKKRLVHRLALRSLTRARYCERDLGHFGLATREYLHFTSPIRRYPDLHVHRRVREWILGARDGAWDPAANAELAAQCSGREQDATAAEREGVRVKGLRHLETRLGERVSGSISGLIPRGFFVELDDVPVDGFVRLAMDSDDRFDLDPSGVRLVGRRTRRRFTLGDPVNVVIARVDVPARECELALRLPEPRRGRRTHGRQGWR</sequence>
<dbReference type="PROSITE" id="PS50126">
    <property type="entry name" value="S1"/>
    <property type="match status" value="1"/>
</dbReference>
<gene>
    <name evidence="4" type="ORF">HZA61_07535</name>
</gene>
<dbReference type="EMBL" id="JACRIW010000048">
    <property type="protein sequence ID" value="MBI5169321.1"/>
    <property type="molecule type" value="Genomic_DNA"/>
</dbReference>
<dbReference type="InterPro" id="IPR050180">
    <property type="entry name" value="RNR_Ribonuclease"/>
</dbReference>
<organism evidence="4 5">
    <name type="scientific">Eiseniibacteriota bacterium</name>
    <dbReference type="NCBI Taxonomy" id="2212470"/>
    <lineage>
        <taxon>Bacteria</taxon>
        <taxon>Candidatus Eiseniibacteriota</taxon>
    </lineage>
</organism>
<dbReference type="GO" id="GO:0006402">
    <property type="term" value="P:mRNA catabolic process"/>
    <property type="evidence" value="ECO:0007669"/>
    <property type="project" value="TreeGrafter"/>
</dbReference>
<dbReference type="Gene3D" id="2.40.50.140">
    <property type="entry name" value="Nucleic acid-binding proteins"/>
    <property type="match status" value="1"/>
</dbReference>
<protein>
    <submittedName>
        <fullName evidence="4">RNB domain-containing ribonuclease</fullName>
    </submittedName>
</protein>
<dbReference type="GO" id="GO:0016787">
    <property type="term" value="F:hydrolase activity"/>
    <property type="evidence" value="ECO:0007669"/>
    <property type="project" value="UniProtKB-KW"/>
</dbReference>
<evidence type="ECO:0000256" key="1">
    <source>
        <dbReference type="ARBA" id="ARBA00022722"/>
    </source>
</evidence>
<keyword evidence="1" id="KW-0540">Nuclease</keyword>
<dbReference type="GO" id="GO:0003723">
    <property type="term" value="F:RNA binding"/>
    <property type="evidence" value="ECO:0007669"/>
    <property type="project" value="InterPro"/>
</dbReference>
<keyword evidence="2" id="KW-0378">Hydrolase</keyword>
<dbReference type="SUPFAM" id="SSF50249">
    <property type="entry name" value="Nucleic acid-binding proteins"/>
    <property type="match status" value="2"/>
</dbReference>